<dbReference type="EMBL" id="UINC01212044">
    <property type="protein sequence ID" value="SVE36195.1"/>
    <property type="molecule type" value="Genomic_DNA"/>
</dbReference>
<sequence length="102" mass="11652">MNEFNLMRYWSILSTVLAAFSVEAQSVDARLVADEKKGEWTLFVIPDTQHYSQNRGNAPIAYMNTAFDWLLDTRDRLNIKFVQGLGDITECSSNASEWNRAS</sequence>
<protein>
    <submittedName>
        <fullName evidence="1">Uncharacterized protein</fullName>
    </submittedName>
</protein>
<name>A0A383CWB3_9ZZZZ</name>
<feature type="non-terminal residue" evidence="1">
    <location>
        <position position="102"/>
    </location>
</feature>
<gene>
    <name evidence="1" type="ORF">METZ01_LOCUS489049</name>
</gene>
<proteinExistence type="predicted"/>
<dbReference type="AlphaFoldDB" id="A0A383CWB3"/>
<evidence type="ECO:0000313" key="1">
    <source>
        <dbReference type="EMBL" id="SVE36195.1"/>
    </source>
</evidence>
<reference evidence="1" key="1">
    <citation type="submission" date="2018-05" db="EMBL/GenBank/DDBJ databases">
        <authorList>
            <person name="Lanie J.A."/>
            <person name="Ng W.-L."/>
            <person name="Kazmierczak K.M."/>
            <person name="Andrzejewski T.M."/>
            <person name="Davidsen T.M."/>
            <person name="Wayne K.J."/>
            <person name="Tettelin H."/>
            <person name="Glass J.I."/>
            <person name="Rusch D."/>
            <person name="Podicherti R."/>
            <person name="Tsui H.-C.T."/>
            <person name="Winkler M.E."/>
        </authorList>
    </citation>
    <scope>NUCLEOTIDE SEQUENCE</scope>
</reference>
<accession>A0A383CWB3</accession>
<organism evidence="1">
    <name type="scientific">marine metagenome</name>
    <dbReference type="NCBI Taxonomy" id="408172"/>
    <lineage>
        <taxon>unclassified sequences</taxon>
        <taxon>metagenomes</taxon>
        <taxon>ecological metagenomes</taxon>
    </lineage>
</organism>